<evidence type="ECO:0000256" key="2">
    <source>
        <dbReference type="SAM" id="SignalP"/>
    </source>
</evidence>
<accession>A0A7W5P672</accession>
<dbReference type="Proteomes" id="UP000565572">
    <property type="component" value="Unassembled WGS sequence"/>
</dbReference>
<dbReference type="AlphaFoldDB" id="A0A7W5P672"/>
<sequence length="440" mass="45781">MASRLRTAGVLLTSALLAGGCSWGAQEPGLFTTPRPTLSPDASTSAPPVDVPAPTDPRLPVVGEALWTTAEGNDVTIRFAVHAVRRTTGATVLDWSVTPLVGPGRAAGDPVPSGTDLGLDRTLAGQQNLALLDPAASRAYRPLANVSPELFSRCLCTPLFAVLPQLRFGETRLLQLAFPTLPAASDRIDVALPNLAVVPGVAVTPVGQVPVARTPTDLTRPAAAGNSVTGAKLYAVPDGSGDLQTVVVNRVVASKGLTSVVWTFYSVDDQDLRTRAVPPVARALPDGVRVVTEVPASGPRLRVPDSGTAPTGVRWTTATFAGLPTYECLCSGLGLWSRGLRSGGGSAHLTTQVGPLPAGTTHVDVQFPGLDAFTSVRVTWVDDAEVVPTEPGTGATWTYDATDPPRGWATSDWPTPLPAPDQVGDYTSRPERILGSLPRG</sequence>
<evidence type="ECO:0000256" key="1">
    <source>
        <dbReference type="SAM" id="MobiDB-lite"/>
    </source>
</evidence>
<feature type="region of interest" description="Disordered" evidence="1">
    <location>
        <begin position="31"/>
        <end position="57"/>
    </location>
</feature>
<keyword evidence="4" id="KW-1185">Reference proteome</keyword>
<dbReference type="PROSITE" id="PS51257">
    <property type="entry name" value="PROKAR_LIPOPROTEIN"/>
    <property type="match status" value="1"/>
</dbReference>
<evidence type="ECO:0008006" key="5">
    <source>
        <dbReference type="Google" id="ProtNLM"/>
    </source>
</evidence>
<reference evidence="3 4" key="1">
    <citation type="submission" date="2020-08" db="EMBL/GenBank/DDBJ databases">
        <title>Sequencing the genomes of 1000 actinobacteria strains.</title>
        <authorList>
            <person name="Klenk H.-P."/>
        </authorList>
    </citation>
    <scope>NUCLEOTIDE SEQUENCE [LARGE SCALE GENOMIC DNA]</scope>
    <source>
        <strain evidence="3 4">DSM 11053</strain>
    </source>
</reference>
<evidence type="ECO:0000313" key="4">
    <source>
        <dbReference type="Proteomes" id="UP000565572"/>
    </source>
</evidence>
<comment type="caution">
    <text evidence="3">The sequence shown here is derived from an EMBL/GenBank/DDBJ whole genome shotgun (WGS) entry which is preliminary data.</text>
</comment>
<protein>
    <recommendedName>
        <fullName evidence="5">Lipoprotein</fullName>
    </recommendedName>
</protein>
<dbReference type="EMBL" id="JACHZG010000001">
    <property type="protein sequence ID" value="MBB3325521.1"/>
    <property type="molecule type" value="Genomic_DNA"/>
</dbReference>
<evidence type="ECO:0000313" key="3">
    <source>
        <dbReference type="EMBL" id="MBB3325521.1"/>
    </source>
</evidence>
<gene>
    <name evidence="3" type="ORF">FHX39_000465</name>
</gene>
<feature type="signal peptide" evidence="2">
    <location>
        <begin position="1"/>
        <end position="25"/>
    </location>
</feature>
<feature type="chain" id="PRO_5030607121" description="Lipoprotein" evidence="2">
    <location>
        <begin position="26"/>
        <end position="440"/>
    </location>
</feature>
<organism evidence="3 4">
    <name type="scientific">Microlunatus antarcticus</name>
    <dbReference type="NCBI Taxonomy" id="53388"/>
    <lineage>
        <taxon>Bacteria</taxon>
        <taxon>Bacillati</taxon>
        <taxon>Actinomycetota</taxon>
        <taxon>Actinomycetes</taxon>
        <taxon>Propionibacteriales</taxon>
        <taxon>Propionibacteriaceae</taxon>
        <taxon>Microlunatus</taxon>
    </lineage>
</organism>
<dbReference type="RefSeq" id="WP_183336483.1">
    <property type="nucleotide sequence ID" value="NZ_JACHZG010000001.1"/>
</dbReference>
<name>A0A7W5P672_9ACTN</name>
<proteinExistence type="predicted"/>
<keyword evidence="2" id="KW-0732">Signal</keyword>
<feature type="region of interest" description="Disordered" evidence="1">
    <location>
        <begin position="389"/>
        <end position="440"/>
    </location>
</feature>